<evidence type="ECO:0000259" key="3">
    <source>
        <dbReference type="PROSITE" id="PS50076"/>
    </source>
</evidence>
<dbReference type="PROSITE" id="PS50076">
    <property type="entry name" value="DNAJ_2"/>
    <property type="match status" value="1"/>
</dbReference>
<dbReference type="AlphaFoldDB" id="A0A914DHD5"/>
<keyword evidence="2" id="KW-1133">Transmembrane helix</keyword>
<keyword evidence="4" id="KW-1185">Reference proteome</keyword>
<dbReference type="Gene3D" id="1.10.287.110">
    <property type="entry name" value="DnaJ domain"/>
    <property type="match status" value="1"/>
</dbReference>
<organism evidence="4 5">
    <name type="scientific">Acrobeloides nanus</name>
    <dbReference type="NCBI Taxonomy" id="290746"/>
    <lineage>
        <taxon>Eukaryota</taxon>
        <taxon>Metazoa</taxon>
        <taxon>Ecdysozoa</taxon>
        <taxon>Nematoda</taxon>
        <taxon>Chromadorea</taxon>
        <taxon>Rhabditida</taxon>
        <taxon>Tylenchina</taxon>
        <taxon>Cephalobomorpha</taxon>
        <taxon>Cephaloboidea</taxon>
        <taxon>Cephalobidae</taxon>
        <taxon>Acrobeloides</taxon>
    </lineage>
</organism>
<dbReference type="InterPro" id="IPR001623">
    <property type="entry name" value="DnaJ_domain"/>
</dbReference>
<dbReference type="Proteomes" id="UP000887540">
    <property type="component" value="Unplaced"/>
</dbReference>
<proteinExistence type="predicted"/>
<accession>A0A914DHD5</accession>
<dbReference type="CDD" id="cd06257">
    <property type="entry name" value="DnaJ"/>
    <property type="match status" value="1"/>
</dbReference>
<name>A0A914DHD5_9BILA</name>
<dbReference type="InterPro" id="IPR036869">
    <property type="entry name" value="J_dom_sf"/>
</dbReference>
<evidence type="ECO:0000313" key="5">
    <source>
        <dbReference type="WBParaSite" id="ACRNAN_scaffold2523.g20785.t1"/>
    </source>
</evidence>
<dbReference type="SUPFAM" id="SSF46565">
    <property type="entry name" value="Chaperone J-domain"/>
    <property type="match status" value="1"/>
</dbReference>
<sequence length="685" mass="75645">MDPIQSMINSELVMSQASENPSEAESNLTHSVASLQLYSEQENPQEPDESEEDFEHVAYEEIREETAAQENLEHGENIAQDVELHQHVDEEVVEAVSLVGDHESVHTAITNYTSATSYNEELLGNSNLIRSYFDDDATSIGSTLPVDWHEDVLFKKYVEESILSHANQYVESETIIHDLSLVTGPLPEFNTMVDSKQINHFHWTRGAVVAFFKTLPEMPLSVQSAMLRRFFLSPQASEGILSALRVSSTSAVAVLSLAGFALEAGYILVWRWMWNRDIKGFEVAKRLVNALLATAAATGGGIAGASIGAIAGPVGAIVGGIVGGVAGAISENLLFHKLYKWLFTQSRHKALQQAYDFLQVAPHASNAAINGAYSGLLKVYHPDKGGSPVDYHKLDIYAWMKIEENDDGKASIWKMLNSLYRHSKAFKMYAFKLASIASNKIEEEKSLTSLQNFLSGHGYILNSTSEEEFENFMSIWSLMSPNIQMSIVQELLEKDGNVKNSSLGVCTQDLIQASSSSLVGSVKGSIKTLNEGTLDLLDRVKSAATTYIAEPLTTHAVDAGTAVIGITTYSCISRGDPLVGAAVGVVLCYLFRTSFIPKLTHYLLPHEDKELKNAYDLLGVLPITHEKVVAHVYRRLKREAKENLEHINKLDEAYETIMKSRQKSEAELTKDMIEQPEKMPLESPI</sequence>
<evidence type="ECO:0000256" key="1">
    <source>
        <dbReference type="SAM" id="MobiDB-lite"/>
    </source>
</evidence>
<feature type="region of interest" description="Disordered" evidence="1">
    <location>
        <begin position="1"/>
        <end position="54"/>
    </location>
</feature>
<dbReference type="WBParaSite" id="ACRNAN_scaffold2523.g20785.t1">
    <property type="protein sequence ID" value="ACRNAN_scaffold2523.g20785.t1"/>
    <property type="gene ID" value="ACRNAN_scaffold2523.g20785"/>
</dbReference>
<feature type="transmembrane region" description="Helical" evidence="2">
    <location>
        <begin position="251"/>
        <end position="269"/>
    </location>
</feature>
<keyword evidence="2" id="KW-0472">Membrane</keyword>
<reference evidence="5" key="1">
    <citation type="submission" date="2022-11" db="UniProtKB">
        <authorList>
            <consortium name="WormBaseParasite"/>
        </authorList>
    </citation>
    <scope>IDENTIFICATION</scope>
</reference>
<keyword evidence="2" id="KW-0812">Transmembrane</keyword>
<evidence type="ECO:0000256" key="2">
    <source>
        <dbReference type="SAM" id="Phobius"/>
    </source>
</evidence>
<protein>
    <submittedName>
        <fullName evidence="5">J domain-containing protein</fullName>
    </submittedName>
</protein>
<feature type="domain" description="J" evidence="3">
    <location>
        <begin position="353"/>
        <end position="430"/>
    </location>
</feature>
<feature type="transmembrane region" description="Helical" evidence="2">
    <location>
        <begin position="316"/>
        <end position="335"/>
    </location>
</feature>
<feature type="compositionally biased region" description="Polar residues" evidence="1">
    <location>
        <begin position="1"/>
        <end position="42"/>
    </location>
</feature>
<evidence type="ECO:0000313" key="4">
    <source>
        <dbReference type="Proteomes" id="UP000887540"/>
    </source>
</evidence>
<feature type="region of interest" description="Disordered" evidence="1">
    <location>
        <begin position="665"/>
        <end position="685"/>
    </location>
</feature>
<feature type="compositionally biased region" description="Acidic residues" evidence="1">
    <location>
        <begin position="43"/>
        <end position="54"/>
    </location>
</feature>
<feature type="transmembrane region" description="Helical" evidence="2">
    <location>
        <begin position="290"/>
        <end position="310"/>
    </location>
</feature>